<feature type="transmembrane region" description="Helical" evidence="11">
    <location>
        <begin position="920"/>
        <end position="944"/>
    </location>
</feature>
<keyword evidence="6 12" id="KW-0732">Signal</keyword>
<evidence type="ECO:0000256" key="6">
    <source>
        <dbReference type="ARBA" id="ARBA00022729"/>
    </source>
</evidence>
<dbReference type="PANTHER" id="PTHR48065">
    <property type="entry name" value="OS10G0469600 PROTEIN"/>
    <property type="match status" value="1"/>
</dbReference>
<keyword evidence="8 11" id="KW-1133">Transmembrane helix</keyword>
<dbReference type="FunFam" id="3.80.10.10:FF:000213">
    <property type="entry name" value="Tyrosine-sulfated glycopeptide receptor 1"/>
    <property type="match status" value="1"/>
</dbReference>
<evidence type="ECO:0000256" key="3">
    <source>
        <dbReference type="ARBA" id="ARBA00022475"/>
    </source>
</evidence>
<evidence type="ECO:0000256" key="10">
    <source>
        <dbReference type="ARBA" id="ARBA00023180"/>
    </source>
</evidence>
<dbReference type="SUPFAM" id="SSF52047">
    <property type="entry name" value="RNI-like"/>
    <property type="match status" value="1"/>
</dbReference>
<dbReference type="FunFam" id="3.80.10.10:FF:000111">
    <property type="entry name" value="LRR receptor-like serine/threonine-protein kinase ERECTA"/>
    <property type="match status" value="1"/>
</dbReference>
<dbReference type="PROSITE" id="PS51450">
    <property type="entry name" value="LRR"/>
    <property type="match status" value="1"/>
</dbReference>
<name>A0A2G2YBC3_CAPAN</name>
<reference evidence="14 15" key="1">
    <citation type="journal article" date="2014" name="Nat. Genet.">
        <title>Genome sequence of the hot pepper provides insights into the evolution of pungency in Capsicum species.</title>
        <authorList>
            <person name="Kim S."/>
            <person name="Park M."/>
            <person name="Yeom S.I."/>
            <person name="Kim Y.M."/>
            <person name="Lee J.M."/>
            <person name="Lee H.A."/>
            <person name="Seo E."/>
            <person name="Choi J."/>
            <person name="Cheong K."/>
            <person name="Kim K.T."/>
            <person name="Jung K."/>
            <person name="Lee G.W."/>
            <person name="Oh S.K."/>
            <person name="Bae C."/>
            <person name="Kim S.B."/>
            <person name="Lee H.Y."/>
            <person name="Kim S.Y."/>
            <person name="Kim M.S."/>
            <person name="Kang B.C."/>
            <person name="Jo Y.D."/>
            <person name="Yang H.B."/>
            <person name="Jeong H.J."/>
            <person name="Kang W.H."/>
            <person name="Kwon J.K."/>
            <person name="Shin C."/>
            <person name="Lim J.Y."/>
            <person name="Park J.H."/>
            <person name="Huh J.H."/>
            <person name="Kim J.S."/>
            <person name="Kim B.D."/>
            <person name="Cohen O."/>
            <person name="Paran I."/>
            <person name="Suh M.C."/>
            <person name="Lee S.B."/>
            <person name="Kim Y.K."/>
            <person name="Shin Y."/>
            <person name="Noh S.J."/>
            <person name="Park J."/>
            <person name="Seo Y.S."/>
            <person name="Kwon S.Y."/>
            <person name="Kim H.A."/>
            <person name="Park J.M."/>
            <person name="Kim H.J."/>
            <person name="Choi S.B."/>
            <person name="Bosland P.W."/>
            <person name="Reeves G."/>
            <person name="Jo S.H."/>
            <person name="Lee B.W."/>
            <person name="Cho H.T."/>
            <person name="Choi H.S."/>
            <person name="Lee M.S."/>
            <person name="Yu Y."/>
            <person name="Do Choi Y."/>
            <person name="Park B.S."/>
            <person name="van Deynze A."/>
            <person name="Ashrafi H."/>
            <person name="Hill T."/>
            <person name="Kim W.T."/>
            <person name="Pai H.S."/>
            <person name="Ahn H.K."/>
            <person name="Yeam I."/>
            <person name="Giovannoni J.J."/>
            <person name="Rose J.K."/>
            <person name="Sorensen I."/>
            <person name="Lee S.J."/>
            <person name="Kim R.W."/>
            <person name="Choi I.Y."/>
            <person name="Choi B.S."/>
            <person name="Lim J.S."/>
            <person name="Lee Y.H."/>
            <person name="Choi D."/>
        </authorList>
    </citation>
    <scope>NUCLEOTIDE SEQUENCE [LARGE SCALE GENOMIC DNA]</scope>
    <source>
        <strain evidence="15">cv. CM334</strain>
    </source>
</reference>
<evidence type="ECO:0000259" key="13">
    <source>
        <dbReference type="Pfam" id="PF08263"/>
    </source>
</evidence>
<comment type="subcellular location">
    <subcellularLocation>
        <location evidence="1">Cell membrane</location>
        <topology evidence="1">Single-pass membrane protein</topology>
    </subcellularLocation>
</comment>
<gene>
    <name evidence="14" type="ORF">T459_31470</name>
</gene>
<evidence type="ECO:0000256" key="12">
    <source>
        <dbReference type="SAM" id="SignalP"/>
    </source>
</evidence>
<dbReference type="InterPro" id="IPR032675">
    <property type="entry name" value="LRR_dom_sf"/>
</dbReference>
<evidence type="ECO:0000256" key="5">
    <source>
        <dbReference type="ARBA" id="ARBA00022692"/>
    </source>
</evidence>
<keyword evidence="15" id="KW-1185">Reference proteome</keyword>
<evidence type="ECO:0000256" key="1">
    <source>
        <dbReference type="ARBA" id="ARBA00004162"/>
    </source>
</evidence>
<dbReference type="InterPro" id="IPR003591">
    <property type="entry name" value="Leu-rich_rpt_typical-subtyp"/>
</dbReference>
<sequence>MGYRHLLFLASFFLCQLVFSSLAICPRDQSIALVEFNQSFVVDASSASFLCDQQSYPKTSSWNMNKDCCSWEGVICDETSGHVIELDLSCSQLVGKIYSNSSLFQLSHLQRLNLSFNDLYGSLISPEFGKFSSLKYLDLSWSRFSGQIPSEISHLSKLQSLVLWNNNELRLEAHDFKMLLQNLTESKELHLTGINITSTIPLNFSSHLTTLRLRHTGLYGTIPESIFNLPNLETLDLANFQLSGYFPKTKWNSSASLKELILRAVNFAGDFLPDCLVFVTSLQRLELSSCNLSGPIPKSLWNLTRLEYLDLQNNHLDGATFPPLTSGLQNLNTLLLSNNSLNGEIPSWIFSLPSLSELHLNDNHFSGQLEDFRYSSTLHNVYISNNQLKGYLPKSIQNLVSLVHIDLVHNQFQGPVPESLQNLVNLTWLALSANNFNGSVDVSVFSNLKNLYYLSLSHNSISLTNENKVKSTLPQSLEYLFLSACEVRDLDMLRSATQLTYLDLSNNKIQGRIPDWVLPNWIHRMTNLNLSYNMLTSIGPIPLLPLDIIDLRSNNLQGSLPNLLPTLRYFFISNNDLKGEIPLSFCNLTILRVLDLARNDLKGAFPQCLSTLSYLEVLDVQHNSLSGDLLATFIFGTKLKSFNLHGNKLQGKIPRSLANCTQLEVLDLGNNHLNDTFPMWLGTLANLQVLSLKSNKLRGVVRTSSSSTLFPQLRMLDLSCNAFTEELPTSLLRNLNAMRRIDQTMKVPVDETRRYYQDSVTVVTKGLELKVVRILSLYTTMDLSSNKFEGHIPSMMGDLIALRVLNLSHNAVQGHIPPSLEKLSVVESLDLSSNKLSGEIPKQLASLTSLAVLNLSRNHLEGCIPKGPQFATFEKNSYEGNDGLRGFPVSGGCGSNRIPETNDTIFVPDEESDSTFLSELSWKVVLMGYGFGLIIGFSISYFMLSSRNPNWLSRIAEDLEHRIIMRKRKKQQGQTHCRRRRNNGI</sequence>
<dbReference type="SUPFAM" id="SSF52058">
    <property type="entry name" value="L domain-like"/>
    <property type="match status" value="2"/>
</dbReference>
<keyword evidence="9 11" id="KW-0472">Membrane</keyword>
<dbReference type="Gramene" id="PHT67045">
    <property type="protein sequence ID" value="PHT67045"/>
    <property type="gene ID" value="T459_31470"/>
</dbReference>
<evidence type="ECO:0000313" key="15">
    <source>
        <dbReference type="Proteomes" id="UP000222542"/>
    </source>
</evidence>
<dbReference type="Pfam" id="PF08263">
    <property type="entry name" value="LRRNT_2"/>
    <property type="match status" value="1"/>
</dbReference>
<evidence type="ECO:0000256" key="9">
    <source>
        <dbReference type="ARBA" id="ARBA00023136"/>
    </source>
</evidence>
<keyword evidence="5 11" id="KW-0812">Transmembrane</keyword>
<dbReference type="OMA" id="CRMHANF"/>
<dbReference type="GO" id="GO:0005886">
    <property type="term" value="C:plasma membrane"/>
    <property type="evidence" value="ECO:0007669"/>
    <property type="project" value="UniProtKB-SubCell"/>
</dbReference>
<protein>
    <recommendedName>
        <fullName evidence="13">Leucine-rich repeat-containing N-terminal plant-type domain-containing protein</fullName>
    </recommendedName>
</protein>
<feature type="domain" description="Leucine-rich repeat-containing N-terminal plant-type" evidence="13">
    <location>
        <begin position="57"/>
        <end position="77"/>
    </location>
</feature>
<dbReference type="FunFam" id="3.80.10.10:FF:000095">
    <property type="entry name" value="LRR receptor-like serine/threonine-protein kinase GSO1"/>
    <property type="match status" value="1"/>
</dbReference>
<dbReference type="Gene3D" id="3.80.10.10">
    <property type="entry name" value="Ribonuclease Inhibitor"/>
    <property type="match status" value="6"/>
</dbReference>
<dbReference type="InterPro" id="IPR013210">
    <property type="entry name" value="LRR_N_plant-typ"/>
</dbReference>
<keyword evidence="10" id="KW-0325">Glycoprotein</keyword>
<comment type="similarity">
    <text evidence="2">Belongs to the RLP family.</text>
</comment>
<accession>A0A2G2YBC3</accession>
<evidence type="ECO:0000256" key="11">
    <source>
        <dbReference type="SAM" id="Phobius"/>
    </source>
</evidence>
<reference evidence="14 15" key="2">
    <citation type="journal article" date="2017" name="Genome Biol.">
        <title>New reference genome sequences of hot pepper reveal the massive evolution of plant disease-resistance genes by retroduplication.</title>
        <authorList>
            <person name="Kim S."/>
            <person name="Park J."/>
            <person name="Yeom S.I."/>
            <person name="Kim Y.M."/>
            <person name="Seo E."/>
            <person name="Kim K.T."/>
            <person name="Kim M.S."/>
            <person name="Lee J.M."/>
            <person name="Cheong K."/>
            <person name="Shin H.S."/>
            <person name="Kim S.B."/>
            <person name="Han K."/>
            <person name="Lee J."/>
            <person name="Park M."/>
            <person name="Lee H.A."/>
            <person name="Lee H.Y."/>
            <person name="Lee Y."/>
            <person name="Oh S."/>
            <person name="Lee J.H."/>
            <person name="Choi E."/>
            <person name="Choi E."/>
            <person name="Lee S.E."/>
            <person name="Jeon J."/>
            <person name="Kim H."/>
            <person name="Choi G."/>
            <person name="Song H."/>
            <person name="Lee J."/>
            <person name="Lee S.C."/>
            <person name="Kwon J.K."/>
            <person name="Lee H.Y."/>
            <person name="Koo N."/>
            <person name="Hong Y."/>
            <person name="Kim R.W."/>
            <person name="Kang W.H."/>
            <person name="Huh J.H."/>
            <person name="Kang B.C."/>
            <person name="Yang T.J."/>
            <person name="Lee Y.H."/>
            <person name="Bennetzen J.L."/>
            <person name="Choi D."/>
        </authorList>
    </citation>
    <scope>NUCLEOTIDE SEQUENCE [LARGE SCALE GENOMIC DNA]</scope>
    <source>
        <strain evidence="15">cv. CM334</strain>
    </source>
</reference>
<dbReference type="Proteomes" id="UP000222542">
    <property type="component" value="Unassembled WGS sequence"/>
</dbReference>
<feature type="signal peptide" evidence="12">
    <location>
        <begin position="1"/>
        <end position="23"/>
    </location>
</feature>
<evidence type="ECO:0000256" key="2">
    <source>
        <dbReference type="ARBA" id="ARBA00009592"/>
    </source>
</evidence>
<evidence type="ECO:0000256" key="4">
    <source>
        <dbReference type="ARBA" id="ARBA00022614"/>
    </source>
</evidence>
<dbReference type="Pfam" id="PF13855">
    <property type="entry name" value="LRR_8"/>
    <property type="match status" value="3"/>
</dbReference>
<keyword evidence="7" id="KW-0677">Repeat</keyword>
<dbReference type="PRINTS" id="PR00019">
    <property type="entry name" value="LEURICHRPT"/>
</dbReference>
<dbReference type="SMART" id="SM00365">
    <property type="entry name" value="LRR_SD22"/>
    <property type="match status" value="5"/>
</dbReference>
<proteinExistence type="inferred from homology"/>
<dbReference type="InterPro" id="IPR001611">
    <property type="entry name" value="Leu-rich_rpt"/>
</dbReference>
<evidence type="ECO:0000313" key="14">
    <source>
        <dbReference type="EMBL" id="PHT67045.1"/>
    </source>
</evidence>
<dbReference type="AlphaFoldDB" id="A0A2G2YBC3"/>
<dbReference type="SMART" id="SM00369">
    <property type="entry name" value="LRR_TYP"/>
    <property type="match status" value="12"/>
</dbReference>
<dbReference type="GO" id="GO:0050832">
    <property type="term" value="P:defense response to fungus"/>
    <property type="evidence" value="ECO:0007669"/>
    <property type="project" value="UniProtKB-ARBA"/>
</dbReference>
<dbReference type="PANTHER" id="PTHR48065:SF48">
    <property type="entry name" value="RECEPTOR-LIKE PROTEIN 12"/>
    <property type="match status" value="1"/>
</dbReference>
<comment type="caution">
    <text evidence="14">The sequence shown here is derived from an EMBL/GenBank/DDBJ whole genome shotgun (WGS) entry which is preliminary data.</text>
</comment>
<dbReference type="EMBL" id="AYRZ02000012">
    <property type="protein sequence ID" value="PHT67045.1"/>
    <property type="molecule type" value="Genomic_DNA"/>
</dbReference>
<keyword evidence="3" id="KW-1003">Cell membrane</keyword>
<keyword evidence="4" id="KW-0433">Leucine-rich repeat</keyword>
<dbReference type="Pfam" id="PF00560">
    <property type="entry name" value="LRR_1"/>
    <property type="match status" value="8"/>
</dbReference>
<organism evidence="14 15">
    <name type="scientific">Capsicum annuum</name>
    <name type="common">Capsicum pepper</name>
    <dbReference type="NCBI Taxonomy" id="4072"/>
    <lineage>
        <taxon>Eukaryota</taxon>
        <taxon>Viridiplantae</taxon>
        <taxon>Streptophyta</taxon>
        <taxon>Embryophyta</taxon>
        <taxon>Tracheophyta</taxon>
        <taxon>Spermatophyta</taxon>
        <taxon>Magnoliopsida</taxon>
        <taxon>eudicotyledons</taxon>
        <taxon>Gunneridae</taxon>
        <taxon>Pentapetalae</taxon>
        <taxon>asterids</taxon>
        <taxon>lamiids</taxon>
        <taxon>Solanales</taxon>
        <taxon>Solanaceae</taxon>
        <taxon>Solanoideae</taxon>
        <taxon>Capsiceae</taxon>
        <taxon>Capsicum</taxon>
    </lineage>
</organism>
<feature type="chain" id="PRO_5013545212" description="Leucine-rich repeat-containing N-terminal plant-type domain-containing protein" evidence="12">
    <location>
        <begin position="24"/>
        <end position="985"/>
    </location>
</feature>
<evidence type="ECO:0000256" key="8">
    <source>
        <dbReference type="ARBA" id="ARBA00022989"/>
    </source>
</evidence>
<evidence type="ECO:0000256" key="7">
    <source>
        <dbReference type="ARBA" id="ARBA00022737"/>
    </source>
</evidence>